<keyword evidence="5 6" id="KW-0472">Membrane</keyword>
<reference evidence="8 9" key="1">
    <citation type="submission" date="2020-09" db="EMBL/GenBank/DDBJ databases">
        <title>Novel species in genus Gordonia.</title>
        <authorList>
            <person name="Zhang G."/>
        </authorList>
    </citation>
    <scope>NUCLEOTIDE SEQUENCE [LARGE SCALE GENOMIC DNA]</scope>
    <source>
        <strain evidence="8 9">ON-33</strain>
    </source>
</reference>
<evidence type="ECO:0000313" key="9">
    <source>
        <dbReference type="Proteomes" id="UP000602395"/>
    </source>
</evidence>
<evidence type="ECO:0000256" key="4">
    <source>
        <dbReference type="ARBA" id="ARBA00022989"/>
    </source>
</evidence>
<evidence type="ECO:0000313" key="8">
    <source>
        <dbReference type="EMBL" id="MBD1320804.1"/>
    </source>
</evidence>
<organism evidence="8 9">
    <name type="scientific">Gordonia hankookensis</name>
    <dbReference type="NCBI Taxonomy" id="589403"/>
    <lineage>
        <taxon>Bacteria</taxon>
        <taxon>Bacillati</taxon>
        <taxon>Actinomycetota</taxon>
        <taxon>Actinomycetes</taxon>
        <taxon>Mycobacteriales</taxon>
        <taxon>Gordoniaceae</taxon>
        <taxon>Gordonia</taxon>
    </lineage>
</organism>
<evidence type="ECO:0000259" key="7">
    <source>
        <dbReference type="Pfam" id="PF13190"/>
    </source>
</evidence>
<dbReference type="InterPro" id="IPR025937">
    <property type="entry name" value="PDGLE_dom"/>
</dbReference>
<dbReference type="RefSeq" id="WP_190267517.1">
    <property type="nucleotide sequence ID" value="NZ_BAABAD010000001.1"/>
</dbReference>
<evidence type="ECO:0000256" key="6">
    <source>
        <dbReference type="SAM" id="Phobius"/>
    </source>
</evidence>
<comment type="subcellular location">
    <subcellularLocation>
        <location evidence="1">Cell membrane</location>
    </subcellularLocation>
</comment>
<gene>
    <name evidence="8" type="ORF">IDF66_14560</name>
</gene>
<accession>A0ABR7WGE5</accession>
<proteinExistence type="predicted"/>
<evidence type="ECO:0000256" key="2">
    <source>
        <dbReference type="ARBA" id="ARBA00022475"/>
    </source>
</evidence>
<dbReference type="Pfam" id="PF13190">
    <property type="entry name" value="PDGLE"/>
    <property type="match status" value="1"/>
</dbReference>
<protein>
    <submittedName>
        <fullName evidence="8">PDGLE domain-containing protein</fullName>
    </submittedName>
</protein>
<keyword evidence="9" id="KW-1185">Reference proteome</keyword>
<sequence>MSATDDNRRRVSRRTFLSVFACAALIIAGVVSYAASSSPDGLDSATLRGCETVMVGGSEQLTGDCMAQHATDHAMASSPLADYSLHGIGGTNGVAGVIGVAVTLAVATGLFWLLAVRRRVRADHVGADGAGR</sequence>
<feature type="transmembrane region" description="Helical" evidence="6">
    <location>
        <begin position="16"/>
        <end position="35"/>
    </location>
</feature>
<evidence type="ECO:0000256" key="1">
    <source>
        <dbReference type="ARBA" id="ARBA00004236"/>
    </source>
</evidence>
<evidence type="ECO:0000256" key="3">
    <source>
        <dbReference type="ARBA" id="ARBA00022692"/>
    </source>
</evidence>
<feature type="transmembrane region" description="Helical" evidence="6">
    <location>
        <begin position="93"/>
        <end position="114"/>
    </location>
</feature>
<evidence type="ECO:0000256" key="5">
    <source>
        <dbReference type="ARBA" id="ARBA00023136"/>
    </source>
</evidence>
<feature type="domain" description="PDGLE" evidence="7">
    <location>
        <begin position="14"/>
        <end position="114"/>
    </location>
</feature>
<dbReference type="Proteomes" id="UP000602395">
    <property type="component" value="Unassembled WGS sequence"/>
</dbReference>
<comment type="caution">
    <text evidence="8">The sequence shown here is derived from an EMBL/GenBank/DDBJ whole genome shotgun (WGS) entry which is preliminary data.</text>
</comment>
<keyword evidence="2" id="KW-1003">Cell membrane</keyword>
<keyword evidence="4 6" id="KW-1133">Transmembrane helix</keyword>
<dbReference type="EMBL" id="JACWMS010000003">
    <property type="protein sequence ID" value="MBD1320804.1"/>
    <property type="molecule type" value="Genomic_DNA"/>
</dbReference>
<keyword evidence="3 6" id="KW-0812">Transmembrane</keyword>
<name>A0ABR7WGE5_9ACTN</name>